<comment type="pathway">
    <text evidence="9">Protein modification; lipoprotein biosynthesis (signal peptide cleavage).</text>
</comment>
<feature type="active site" evidence="9">
    <location>
        <position position="148"/>
    </location>
</feature>
<name>A0A0F6CK94_MYCGL</name>
<keyword evidence="5 9" id="KW-0064">Aspartyl protease</keyword>
<keyword evidence="2 9" id="KW-1003">Cell membrane</keyword>
<comment type="subcellular location">
    <subcellularLocation>
        <location evidence="9">Cell membrane</location>
        <topology evidence="9">Multi-pass membrane protein</topology>
    </subcellularLocation>
</comment>
<dbReference type="GO" id="GO:0004190">
    <property type="term" value="F:aspartic-type endopeptidase activity"/>
    <property type="evidence" value="ECO:0007669"/>
    <property type="project" value="UniProtKB-UniRule"/>
</dbReference>
<sequence>MYTFKRYLTKTKDTLIRQFKAANTKKLIKIKYPILAVMGFFVLLIVFVLRDYFLKLGIGHSTSTGFITINVITNSGVGFSLFNQNPAVPYLLQSLLTIIFLITFIFSKNKALIVLLPLITFGGLANVIDRSVPITLSNGTVETNSVLDYFQFFRSSAIFNFADICIVTGFALIFLTFVVDIFLDLKKKNKKTVSTTNKQLHGWKSIPLEERNKWNDWADHKCVFCNQQMMINSNEVICSNEECAYIDLINIAKPISVEKQENCLICNSEMIKKVYDKQASFLACSRFNEKCYYTKSCKQIENNA</sequence>
<dbReference type="AlphaFoldDB" id="A0A0F6CK94"/>
<keyword evidence="4 9" id="KW-0812">Transmembrane</keyword>
<reference evidence="11 12" key="1">
    <citation type="journal article" date="2011" name="PLoS ONE">
        <title>Core proteome of the minimal cell: comparative proteomics of three mollicute species.</title>
        <authorList>
            <person name="Fisunov G.Y."/>
            <person name="Alexeev D.G."/>
            <person name="Bazaleev N.A."/>
            <person name="Ladygina V.G."/>
            <person name="Galyamina M.A."/>
            <person name="Kondratov I.G."/>
            <person name="Zhukova N.A."/>
            <person name="Serebryakova M.V."/>
            <person name="Demina I.A."/>
            <person name="Govorun V.M."/>
        </authorList>
    </citation>
    <scope>NUCLEOTIDE SEQUENCE [LARGE SCALE GENOMIC DNA]</scope>
    <source>
        <strain evidence="11 12">S6</strain>
    </source>
</reference>
<evidence type="ECO:0000256" key="3">
    <source>
        <dbReference type="ARBA" id="ARBA00022670"/>
    </source>
</evidence>
<dbReference type="KEGG" id="mgz:GCW_01225"/>
<dbReference type="UniPathway" id="UPA00665"/>
<dbReference type="PANTHER" id="PTHR33695:SF1">
    <property type="entry name" value="LIPOPROTEIN SIGNAL PEPTIDASE"/>
    <property type="match status" value="1"/>
</dbReference>
<dbReference type="Pfam" id="PF01252">
    <property type="entry name" value="Peptidase_A8"/>
    <property type="match status" value="1"/>
</dbReference>
<dbReference type="InterPro" id="IPR001872">
    <property type="entry name" value="Peptidase_A8"/>
</dbReference>
<dbReference type="EMBL" id="CP006916">
    <property type="protein sequence ID" value="AHB99516.1"/>
    <property type="molecule type" value="Genomic_DNA"/>
</dbReference>
<evidence type="ECO:0000256" key="7">
    <source>
        <dbReference type="ARBA" id="ARBA00022989"/>
    </source>
</evidence>
<evidence type="ECO:0000256" key="1">
    <source>
        <dbReference type="ARBA" id="ARBA00006139"/>
    </source>
</evidence>
<proteinExistence type="inferred from homology"/>
<keyword evidence="3 9" id="KW-0645">Protease</keyword>
<comment type="similarity">
    <text evidence="1 9 10">Belongs to the peptidase A8 family.</text>
</comment>
<evidence type="ECO:0000313" key="11">
    <source>
        <dbReference type="EMBL" id="AHB99516.1"/>
    </source>
</evidence>
<dbReference type="GO" id="GO:0006508">
    <property type="term" value="P:proteolysis"/>
    <property type="evidence" value="ECO:0007669"/>
    <property type="project" value="UniProtKB-KW"/>
</dbReference>
<keyword evidence="8 9" id="KW-0472">Membrane</keyword>
<dbReference type="RefSeq" id="WP_011884013.1">
    <property type="nucleotide sequence ID" value="NC_023030.2"/>
</dbReference>
<evidence type="ECO:0000256" key="2">
    <source>
        <dbReference type="ARBA" id="ARBA00022475"/>
    </source>
</evidence>
<comment type="function">
    <text evidence="9">This protein specifically catalyzes the removal of signal peptides from prolipoproteins.</text>
</comment>
<evidence type="ECO:0000256" key="9">
    <source>
        <dbReference type="HAMAP-Rule" id="MF_00161"/>
    </source>
</evidence>
<keyword evidence="6 9" id="KW-0378">Hydrolase</keyword>
<dbReference type="Proteomes" id="UP000018735">
    <property type="component" value="Chromosome"/>
</dbReference>
<evidence type="ECO:0000256" key="10">
    <source>
        <dbReference type="RuleBase" id="RU004181"/>
    </source>
</evidence>
<dbReference type="GO" id="GO:0005886">
    <property type="term" value="C:plasma membrane"/>
    <property type="evidence" value="ECO:0007669"/>
    <property type="project" value="UniProtKB-SubCell"/>
</dbReference>
<dbReference type="EC" id="3.4.23.36" evidence="9"/>
<comment type="catalytic activity">
    <reaction evidence="9">
        <text>Release of signal peptides from bacterial membrane prolipoproteins. Hydrolyzes -Xaa-Yaa-Zaa-|-(S,diacylglyceryl)Cys-, in which Xaa is hydrophobic (preferably Leu), and Yaa (Ala or Ser) and Zaa (Gly or Ala) have small, neutral side chains.</text>
        <dbReference type="EC" id="3.4.23.36"/>
    </reaction>
</comment>
<evidence type="ECO:0000256" key="6">
    <source>
        <dbReference type="ARBA" id="ARBA00022801"/>
    </source>
</evidence>
<evidence type="ECO:0000313" key="12">
    <source>
        <dbReference type="Proteomes" id="UP000018735"/>
    </source>
</evidence>
<dbReference type="eggNOG" id="COG0597">
    <property type="taxonomic scope" value="Bacteria"/>
</dbReference>
<feature type="transmembrane region" description="Helical" evidence="9">
    <location>
        <begin position="87"/>
        <end position="106"/>
    </location>
</feature>
<evidence type="ECO:0000256" key="8">
    <source>
        <dbReference type="ARBA" id="ARBA00023136"/>
    </source>
</evidence>
<gene>
    <name evidence="9 11" type="primary">lspA</name>
    <name evidence="11" type="ORF">GCW_01225</name>
</gene>
<dbReference type="PRINTS" id="PR00781">
    <property type="entry name" value="LIPOSIGPTASE"/>
</dbReference>
<evidence type="ECO:0000256" key="4">
    <source>
        <dbReference type="ARBA" id="ARBA00022692"/>
    </source>
</evidence>
<accession>A0A0F6CK94</accession>
<feature type="transmembrane region" description="Helical" evidence="9">
    <location>
        <begin position="157"/>
        <end position="183"/>
    </location>
</feature>
<feature type="transmembrane region" description="Helical" evidence="9">
    <location>
        <begin position="30"/>
        <end position="49"/>
    </location>
</feature>
<dbReference type="HOGENOM" id="CLU_914725_0_0_14"/>
<feature type="transmembrane region" description="Helical" evidence="9">
    <location>
        <begin position="111"/>
        <end position="128"/>
    </location>
</feature>
<protein>
    <recommendedName>
        <fullName evidence="9">Lipoprotein signal peptidase</fullName>
        <ecNumber evidence="9">3.4.23.36</ecNumber>
    </recommendedName>
    <alternativeName>
        <fullName evidence="9">Prolipoprotein signal peptidase</fullName>
    </alternativeName>
    <alternativeName>
        <fullName evidence="9">Signal peptidase II</fullName>
        <shortName evidence="9">SPase II</shortName>
    </alternativeName>
</protein>
<feature type="active site" evidence="9">
    <location>
        <position position="163"/>
    </location>
</feature>
<dbReference type="HAMAP" id="MF_00161">
    <property type="entry name" value="LspA"/>
    <property type="match status" value="1"/>
</dbReference>
<evidence type="ECO:0000256" key="5">
    <source>
        <dbReference type="ARBA" id="ARBA00022750"/>
    </source>
</evidence>
<organism evidence="11 12">
    <name type="scientific">Mycoplasmoides gallisepticum S6</name>
    <dbReference type="NCBI Taxonomy" id="1006581"/>
    <lineage>
        <taxon>Bacteria</taxon>
        <taxon>Bacillati</taxon>
        <taxon>Mycoplasmatota</taxon>
        <taxon>Mycoplasmoidales</taxon>
        <taxon>Mycoplasmoidaceae</taxon>
        <taxon>Mycoplasmoides</taxon>
    </lineage>
</organism>
<keyword evidence="7 9" id="KW-1133">Transmembrane helix</keyword>
<dbReference type="PANTHER" id="PTHR33695">
    <property type="entry name" value="LIPOPROTEIN SIGNAL PEPTIDASE"/>
    <property type="match status" value="1"/>
</dbReference>